<comment type="caution">
    <text evidence="8">The sequence shown here is derived from an EMBL/GenBank/DDBJ whole genome shotgun (WGS) entry which is preliminary data.</text>
</comment>
<dbReference type="EMBL" id="DVOD01000014">
    <property type="protein sequence ID" value="HIU91896.1"/>
    <property type="molecule type" value="Genomic_DNA"/>
</dbReference>
<protein>
    <submittedName>
        <fullName evidence="8">YidC/Oxa1 family membrane protein insertase</fullName>
    </submittedName>
</protein>
<keyword evidence="3 6" id="KW-1133">Transmembrane helix</keyword>
<proteinExistence type="inferred from homology"/>
<evidence type="ECO:0000256" key="1">
    <source>
        <dbReference type="ARBA" id="ARBA00004141"/>
    </source>
</evidence>
<dbReference type="PANTHER" id="PTHR12428">
    <property type="entry name" value="OXA1"/>
    <property type="match status" value="1"/>
</dbReference>
<dbReference type="Proteomes" id="UP000886748">
    <property type="component" value="Unassembled WGS sequence"/>
</dbReference>
<keyword evidence="2 5" id="KW-0812">Transmembrane</keyword>
<dbReference type="InterPro" id="IPR028055">
    <property type="entry name" value="YidC/Oxa/ALB_C"/>
</dbReference>
<evidence type="ECO:0000256" key="4">
    <source>
        <dbReference type="ARBA" id="ARBA00023136"/>
    </source>
</evidence>
<dbReference type="SUPFAM" id="SSF53649">
    <property type="entry name" value="Alkaline phosphatase-like"/>
    <property type="match status" value="1"/>
</dbReference>
<feature type="transmembrane region" description="Helical" evidence="6">
    <location>
        <begin position="210"/>
        <end position="229"/>
    </location>
</feature>
<comment type="subcellular location">
    <subcellularLocation>
        <location evidence="1 5">Membrane</location>
        <topology evidence="1 5">Multi-pass membrane protein</topology>
    </subcellularLocation>
</comment>
<evidence type="ECO:0000256" key="3">
    <source>
        <dbReference type="ARBA" id="ARBA00022989"/>
    </source>
</evidence>
<reference evidence="8" key="2">
    <citation type="journal article" date="2021" name="PeerJ">
        <title>Extensive microbial diversity within the chicken gut microbiome revealed by metagenomics and culture.</title>
        <authorList>
            <person name="Gilroy R."/>
            <person name="Ravi A."/>
            <person name="Getino M."/>
            <person name="Pursley I."/>
            <person name="Horton D.L."/>
            <person name="Alikhan N.F."/>
            <person name="Baker D."/>
            <person name="Gharbi K."/>
            <person name="Hall N."/>
            <person name="Watson M."/>
            <person name="Adriaenssens E.M."/>
            <person name="Foster-Nyarko E."/>
            <person name="Jarju S."/>
            <person name="Secka A."/>
            <person name="Antonio M."/>
            <person name="Oren A."/>
            <person name="Chaudhuri R.R."/>
            <person name="La Ragione R."/>
            <person name="Hildebrand F."/>
            <person name="Pallen M.J."/>
        </authorList>
    </citation>
    <scope>NUCLEOTIDE SEQUENCE</scope>
    <source>
        <strain evidence="8">CHK154-7741</strain>
    </source>
</reference>
<feature type="transmembrane region" description="Helical" evidence="6">
    <location>
        <begin position="66"/>
        <end position="85"/>
    </location>
</feature>
<reference evidence="8" key="1">
    <citation type="submission" date="2020-10" db="EMBL/GenBank/DDBJ databases">
        <authorList>
            <person name="Gilroy R."/>
        </authorList>
    </citation>
    <scope>NUCLEOTIDE SEQUENCE</scope>
    <source>
        <strain evidence="8">CHK154-7741</strain>
    </source>
</reference>
<evidence type="ECO:0000313" key="8">
    <source>
        <dbReference type="EMBL" id="HIU91896.1"/>
    </source>
</evidence>
<dbReference type="AlphaFoldDB" id="A0A9D1MZ11"/>
<feature type="transmembrane region" description="Helical" evidence="6">
    <location>
        <begin position="365"/>
        <end position="384"/>
    </location>
</feature>
<dbReference type="InterPro" id="IPR001708">
    <property type="entry name" value="YidC/ALB3/OXA1/COX18"/>
</dbReference>
<dbReference type="InterPro" id="IPR017850">
    <property type="entry name" value="Alkaline_phosphatase_core_sf"/>
</dbReference>
<comment type="similarity">
    <text evidence="5">Belongs to the OXA1/ALB3/YidC family.</text>
</comment>
<feature type="domain" description="Membrane insertase YidC/Oxa/ALB C-terminal" evidence="7">
    <location>
        <begin position="2"/>
        <end position="177"/>
    </location>
</feature>
<evidence type="ECO:0000256" key="2">
    <source>
        <dbReference type="ARBA" id="ARBA00022692"/>
    </source>
</evidence>
<feature type="transmembrane region" description="Helical" evidence="6">
    <location>
        <begin position="105"/>
        <end position="131"/>
    </location>
</feature>
<feature type="transmembrane region" description="Helical" evidence="6">
    <location>
        <begin position="288"/>
        <end position="313"/>
    </location>
</feature>
<evidence type="ECO:0000256" key="6">
    <source>
        <dbReference type="SAM" id="Phobius"/>
    </source>
</evidence>
<feature type="transmembrane region" description="Helical" evidence="6">
    <location>
        <begin position="396"/>
        <end position="417"/>
    </location>
</feature>
<dbReference type="GO" id="GO:0032977">
    <property type="term" value="F:membrane insertase activity"/>
    <property type="evidence" value="ECO:0007669"/>
    <property type="project" value="InterPro"/>
</dbReference>
<accession>A0A9D1MZ11</accession>
<name>A0A9D1MZ11_9CLOT</name>
<feature type="transmembrane region" description="Helical" evidence="6">
    <location>
        <begin position="250"/>
        <end position="268"/>
    </location>
</feature>
<keyword evidence="4 6" id="KW-0472">Membrane</keyword>
<feature type="transmembrane region" description="Helical" evidence="6">
    <location>
        <begin position="143"/>
        <end position="165"/>
    </location>
</feature>
<evidence type="ECO:0000259" key="7">
    <source>
        <dbReference type="Pfam" id="PF02096"/>
    </source>
</evidence>
<gene>
    <name evidence="8" type="ORF">IAD26_02035</name>
</gene>
<feature type="transmembrane region" description="Helical" evidence="6">
    <location>
        <begin position="320"/>
        <end position="339"/>
    </location>
</feature>
<organism evidence="8 9">
    <name type="scientific">Candidatus Limenecus avicola</name>
    <dbReference type="NCBI Taxonomy" id="2840847"/>
    <lineage>
        <taxon>Bacteria</taxon>
        <taxon>Bacillati</taxon>
        <taxon>Bacillota</taxon>
        <taxon>Clostridia</taxon>
        <taxon>Eubacteriales</taxon>
        <taxon>Clostridiaceae</taxon>
        <taxon>Clostridiaceae incertae sedis</taxon>
        <taxon>Candidatus Limenecus</taxon>
    </lineage>
</organism>
<dbReference type="PANTHER" id="PTHR12428:SF65">
    <property type="entry name" value="CYTOCHROME C OXIDASE ASSEMBLY PROTEIN COX18, MITOCHONDRIAL"/>
    <property type="match status" value="1"/>
</dbReference>
<sequence length="857" mass="99075">MINLICLPLYINAEKLQKQERDIQNKMSKRVECIKKNFKGDERHMLLATYYRQNNYHPIMSLRTSLSLLLQIPFFTAAYFFFSHLQLLHGLSMGIIEDLSKPDNLLHIGSISVNVLPIFMTVINLVAGAIYSREQSKKDKIQIWTLALVFLAILYNSPSGLVLYWTFNNFFSLIKNIGLKSAKPKAFIKTLLLFSAGVFLFYMFKVYDYCLSVLFAFFAFIFLVYLFYLKNREKFVFKLDWLFQADSEKLYFTTCFALWLLIGFVIPSNLIASSPVEFSFIEPYNSPFPFLCITLIRAFGIFIFWGWVLYYFSSEKLKKILPVIFAGILASFVFNLLFVPSPQGTMSNTLSYNFVWNEGYDVNTIFFNNLGVILCFMVTAMFFFKRKTELLQKIMTVLIISFSVISVFNISKIYNIYKKYSVSVNHNSIGKSVYSLSKDKKNVIIIMIDRAISSYLPIIFEEKPELKKIYTGFTYYPNTVSYYGHTILAYPALMGGYEYTPINLNKRDTVLMKDKHNEALLLLPLIFKNQGWQATVTDAPWGDYSDVTPSKMFVDRGVKYEKLKGKLGKFYKSKYLKPDKSVANILCRNMLYFSFMKVAPAALKNFVYNDGNYLNVNTSSTKNGLTSYLLEGYAGLFYLPELTDFSSKKSSFIVINNELTHSESFLEYPSYKLTDNPNPGKPINADSYSLMHYHLNAAALLLIGDYLKYLKQNNVYDNTKIIIVSDHGGLNIHNPYIDRSIDSRIMNFNPVLFIKDFNSKGEIKTDNRFMTNADVPSIALDNVVDNPKNPFTEKSINTKEKQQGACILINHREWNPSQFHNRYKPLDKDSDLWCVKEDIFKLENWSKPSQRDYGNLP</sequence>
<evidence type="ECO:0000313" key="9">
    <source>
        <dbReference type="Proteomes" id="UP000886748"/>
    </source>
</evidence>
<evidence type="ECO:0000256" key="5">
    <source>
        <dbReference type="RuleBase" id="RU003945"/>
    </source>
</evidence>
<dbReference type="GO" id="GO:0005886">
    <property type="term" value="C:plasma membrane"/>
    <property type="evidence" value="ECO:0007669"/>
    <property type="project" value="TreeGrafter"/>
</dbReference>
<dbReference type="Pfam" id="PF02096">
    <property type="entry name" value="60KD_IMP"/>
    <property type="match status" value="1"/>
</dbReference>
<dbReference type="GO" id="GO:0051205">
    <property type="term" value="P:protein insertion into membrane"/>
    <property type="evidence" value="ECO:0007669"/>
    <property type="project" value="TreeGrafter"/>
</dbReference>
<dbReference type="Gene3D" id="3.40.720.10">
    <property type="entry name" value="Alkaline Phosphatase, subunit A"/>
    <property type="match status" value="1"/>
</dbReference>